<sequence>MKKNTSKSTMRINKQDAVCTPHSHDPRDLQNMLDGGEYAPFVSPPMLESNFIQPAPLRASHPNRTMIAASSRRYSSHPGGSVSWWL</sequence>
<gene>
    <name evidence="2" type="ORF">CK820_G0002709</name>
</gene>
<feature type="compositionally biased region" description="Polar residues" evidence="1">
    <location>
        <begin position="1"/>
        <end position="12"/>
    </location>
</feature>
<evidence type="ECO:0000313" key="3">
    <source>
        <dbReference type="Proteomes" id="UP000236370"/>
    </source>
</evidence>
<reference evidence="2 3" key="1">
    <citation type="submission" date="2017-12" db="EMBL/GenBank/DDBJ databases">
        <title>High-resolution comparative analysis of great ape genomes.</title>
        <authorList>
            <person name="Pollen A."/>
            <person name="Hastie A."/>
            <person name="Hormozdiari F."/>
            <person name="Dougherty M."/>
            <person name="Liu R."/>
            <person name="Chaisson M."/>
            <person name="Hoppe E."/>
            <person name="Hill C."/>
            <person name="Pang A."/>
            <person name="Hillier L."/>
            <person name="Baker C."/>
            <person name="Armstrong J."/>
            <person name="Shendure J."/>
            <person name="Paten B."/>
            <person name="Wilson R."/>
            <person name="Chao H."/>
            <person name="Schneider V."/>
            <person name="Ventura M."/>
            <person name="Kronenberg Z."/>
            <person name="Murali S."/>
            <person name="Gordon D."/>
            <person name="Cantsilieris S."/>
            <person name="Munson K."/>
            <person name="Nelson B."/>
            <person name="Raja A."/>
            <person name="Underwood J."/>
            <person name="Diekhans M."/>
            <person name="Fiddes I."/>
            <person name="Haussler D."/>
            <person name="Eichler E."/>
        </authorList>
    </citation>
    <scope>NUCLEOTIDE SEQUENCE [LARGE SCALE GENOMIC DNA]</scope>
    <source>
        <strain evidence="2">Yerkes chimp pedigree #C0471</strain>
    </source>
</reference>
<dbReference type="EMBL" id="NBAG03000214">
    <property type="protein sequence ID" value="PNI83875.1"/>
    <property type="molecule type" value="Genomic_DNA"/>
</dbReference>
<protein>
    <submittedName>
        <fullName evidence="2">FAM71D isoform 7</fullName>
    </submittedName>
</protein>
<evidence type="ECO:0000313" key="2">
    <source>
        <dbReference type="EMBL" id="PNI83875.1"/>
    </source>
</evidence>
<organism evidence="2 3">
    <name type="scientific">Pan troglodytes</name>
    <name type="common">Chimpanzee</name>
    <dbReference type="NCBI Taxonomy" id="9598"/>
    <lineage>
        <taxon>Eukaryota</taxon>
        <taxon>Metazoa</taxon>
        <taxon>Chordata</taxon>
        <taxon>Craniata</taxon>
        <taxon>Vertebrata</taxon>
        <taxon>Euteleostomi</taxon>
        <taxon>Mammalia</taxon>
        <taxon>Eutheria</taxon>
        <taxon>Euarchontoglires</taxon>
        <taxon>Primates</taxon>
        <taxon>Haplorrhini</taxon>
        <taxon>Catarrhini</taxon>
        <taxon>Hominidae</taxon>
        <taxon>Pan</taxon>
    </lineage>
</organism>
<comment type="caution">
    <text evidence="2">The sequence shown here is derived from an EMBL/GenBank/DDBJ whole genome shotgun (WGS) entry which is preliminary data.</text>
</comment>
<name>A0A2J8PIP4_PANTR</name>
<dbReference type="AlphaFoldDB" id="A0A2J8PIP4"/>
<feature type="region of interest" description="Disordered" evidence="1">
    <location>
        <begin position="1"/>
        <end position="36"/>
    </location>
</feature>
<evidence type="ECO:0000256" key="1">
    <source>
        <dbReference type="SAM" id="MobiDB-lite"/>
    </source>
</evidence>
<proteinExistence type="predicted"/>
<dbReference type="Proteomes" id="UP000236370">
    <property type="component" value="Unassembled WGS sequence"/>
</dbReference>
<accession>A0A2J8PIP4</accession>